<evidence type="ECO:0000256" key="1">
    <source>
        <dbReference type="ARBA" id="ARBA00022553"/>
    </source>
</evidence>
<evidence type="ECO:0000259" key="7">
    <source>
        <dbReference type="PROSITE" id="PS50109"/>
    </source>
</evidence>
<dbReference type="CDD" id="cd00130">
    <property type="entry name" value="PAS"/>
    <property type="match status" value="1"/>
</dbReference>
<keyword evidence="4 9" id="KW-0418">Kinase</keyword>
<dbReference type="SUPFAM" id="SSF55874">
    <property type="entry name" value="ATPase domain of HSP90 chaperone/DNA topoisomerase II/histidine kinase"/>
    <property type="match status" value="1"/>
</dbReference>
<dbReference type="SMART" id="SM00387">
    <property type="entry name" value="HATPase_c"/>
    <property type="match status" value="1"/>
</dbReference>
<protein>
    <submittedName>
        <fullName evidence="9">Sensor histidine kinase</fullName>
    </submittedName>
</protein>
<evidence type="ECO:0000313" key="10">
    <source>
        <dbReference type="Proteomes" id="UP001596414"/>
    </source>
</evidence>
<dbReference type="PANTHER" id="PTHR43065">
    <property type="entry name" value="SENSOR HISTIDINE KINASE"/>
    <property type="match status" value="1"/>
</dbReference>
<evidence type="ECO:0000256" key="2">
    <source>
        <dbReference type="ARBA" id="ARBA00022679"/>
    </source>
</evidence>
<organism evidence="9 10">
    <name type="scientific">Halovenus rubra</name>
    <dbReference type="NCBI Taxonomy" id="869890"/>
    <lineage>
        <taxon>Archaea</taxon>
        <taxon>Methanobacteriati</taxon>
        <taxon>Methanobacteriota</taxon>
        <taxon>Stenosarchaea group</taxon>
        <taxon>Halobacteria</taxon>
        <taxon>Halobacteriales</taxon>
        <taxon>Haloarculaceae</taxon>
        <taxon>Halovenus</taxon>
    </lineage>
</organism>
<dbReference type="GO" id="GO:0016301">
    <property type="term" value="F:kinase activity"/>
    <property type="evidence" value="ECO:0007669"/>
    <property type="project" value="UniProtKB-KW"/>
</dbReference>
<keyword evidence="3" id="KW-0547">Nucleotide-binding</keyword>
<dbReference type="Proteomes" id="UP001596414">
    <property type="component" value="Unassembled WGS sequence"/>
</dbReference>
<dbReference type="PROSITE" id="PS50109">
    <property type="entry name" value="HIS_KIN"/>
    <property type="match status" value="1"/>
</dbReference>
<dbReference type="InterPro" id="IPR036890">
    <property type="entry name" value="HATPase_C_sf"/>
</dbReference>
<dbReference type="Pfam" id="PF02518">
    <property type="entry name" value="HATPase_c"/>
    <property type="match status" value="1"/>
</dbReference>
<evidence type="ECO:0000313" key="9">
    <source>
        <dbReference type="EMBL" id="MFC7126132.1"/>
    </source>
</evidence>
<dbReference type="GO" id="GO:0000160">
    <property type="term" value="P:phosphorelay signal transduction system"/>
    <property type="evidence" value="ECO:0007669"/>
    <property type="project" value="UniProtKB-KW"/>
</dbReference>
<dbReference type="InterPro" id="IPR035965">
    <property type="entry name" value="PAS-like_dom_sf"/>
</dbReference>
<keyword evidence="2" id="KW-0808">Transferase</keyword>
<dbReference type="AlphaFoldDB" id="A0ABD5X897"/>
<dbReference type="InterPro" id="IPR013767">
    <property type="entry name" value="PAS_fold"/>
</dbReference>
<accession>A0ABD5X897</accession>
<proteinExistence type="predicted"/>
<name>A0ABD5X897_9EURY</name>
<dbReference type="InterPro" id="IPR005467">
    <property type="entry name" value="His_kinase_dom"/>
</dbReference>
<feature type="domain" description="PAS" evidence="8">
    <location>
        <begin position="11"/>
        <end position="81"/>
    </location>
</feature>
<comment type="caution">
    <text evidence="9">The sequence shown here is derived from an EMBL/GenBank/DDBJ whole genome shotgun (WGS) entry which is preliminary data.</text>
</comment>
<gene>
    <name evidence="9" type="ORF">ACFQJ7_08800</name>
</gene>
<dbReference type="PROSITE" id="PS50112">
    <property type="entry name" value="PAS"/>
    <property type="match status" value="1"/>
</dbReference>
<evidence type="ECO:0000256" key="5">
    <source>
        <dbReference type="ARBA" id="ARBA00022840"/>
    </source>
</evidence>
<dbReference type="SUPFAM" id="SSF55785">
    <property type="entry name" value="PYP-like sensor domain (PAS domain)"/>
    <property type="match status" value="1"/>
</dbReference>
<dbReference type="InterPro" id="IPR003594">
    <property type="entry name" value="HATPase_dom"/>
</dbReference>
<dbReference type="GO" id="GO:0005524">
    <property type="term" value="F:ATP binding"/>
    <property type="evidence" value="ECO:0007669"/>
    <property type="project" value="UniProtKB-KW"/>
</dbReference>
<dbReference type="NCBIfam" id="TIGR00229">
    <property type="entry name" value="sensory_box"/>
    <property type="match status" value="1"/>
</dbReference>
<dbReference type="InterPro" id="IPR000014">
    <property type="entry name" value="PAS"/>
</dbReference>
<dbReference type="Gene3D" id="3.30.450.20">
    <property type="entry name" value="PAS domain"/>
    <property type="match status" value="1"/>
</dbReference>
<reference evidence="9 10" key="1">
    <citation type="journal article" date="2014" name="Int. J. Syst. Evol. Microbiol.">
        <title>Complete genome sequence of Corynebacterium casei LMG S-19264T (=DSM 44701T), isolated from a smear-ripened cheese.</title>
        <authorList>
            <consortium name="US DOE Joint Genome Institute (JGI-PGF)"/>
            <person name="Walter F."/>
            <person name="Albersmeier A."/>
            <person name="Kalinowski J."/>
            <person name="Ruckert C."/>
        </authorList>
    </citation>
    <scope>NUCLEOTIDE SEQUENCE [LARGE SCALE GENOMIC DNA]</scope>
    <source>
        <strain evidence="9 10">CGMCC 4.7215</strain>
    </source>
</reference>
<sequence>MVPKPDEKREQTAMYEALAEESSDPLFALDCSDTIVFVNDEFADLSGYDSDELLNRPLASLVHRDARDDWERRLQILRNDETTETESWSSRLRTKNKTVVEVTWDCSILSAPEEVIVGSATDVRGGQQKEQRLKILNRALRHNIRNQMNVIISRAESLQNVEDTGYRTSAKKIAESGENIINLSNKARKAQQHLDIPPDDECAQELVDETQTVCRQFTISHPNASVETDLPNSALAVAPPSYHVALTELIENGVIHHPSGTGTVTVRIRTEADTIHVDIEDECEPIPEQIVTTMTQGTEQPLQHNDGLGLWLVCWIVEPIGGLVSFDRLDDGSGNVVTLTFDRTQR</sequence>
<dbReference type="EMBL" id="JBHSZQ010000016">
    <property type="protein sequence ID" value="MFC7126132.1"/>
    <property type="molecule type" value="Genomic_DNA"/>
</dbReference>
<keyword evidence="6" id="KW-0902">Two-component regulatory system</keyword>
<dbReference type="SMART" id="SM00091">
    <property type="entry name" value="PAS"/>
    <property type="match status" value="1"/>
</dbReference>
<dbReference type="RefSeq" id="WP_267637871.1">
    <property type="nucleotide sequence ID" value="NZ_JAODIY010000010.1"/>
</dbReference>
<keyword evidence="5" id="KW-0067">ATP-binding</keyword>
<evidence type="ECO:0000256" key="6">
    <source>
        <dbReference type="ARBA" id="ARBA00023012"/>
    </source>
</evidence>
<evidence type="ECO:0000256" key="3">
    <source>
        <dbReference type="ARBA" id="ARBA00022741"/>
    </source>
</evidence>
<dbReference type="Gene3D" id="3.30.565.10">
    <property type="entry name" value="Histidine kinase-like ATPase, C-terminal domain"/>
    <property type="match status" value="1"/>
</dbReference>
<keyword evidence="1" id="KW-0597">Phosphoprotein</keyword>
<evidence type="ECO:0000256" key="4">
    <source>
        <dbReference type="ARBA" id="ARBA00022777"/>
    </source>
</evidence>
<dbReference type="CDD" id="cd16936">
    <property type="entry name" value="HATPase_RsbW-like"/>
    <property type="match status" value="1"/>
</dbReference>
<feature type="domain" description="Histidine kinase" evidence="7">
    <location>
        <begin position="139"/>
        <end position="345"/>
    </location>
</feature>
<evidence type="ECO:0000259" key="8">
    <source>
        <dbReference type="PROSITE" id="PS50112"/>
    </source>
</evidence>
<dbReference type="Pfam" id="PF00989">
    <property type="entry name" value="PAS"/>
    <property type="match status" value="1"/>
</dbReference>